<dbReference type="PROSITE" id="PS50889">
    <property type="entry name" value="S4"/>
    <property type="match status" value="1"/>
</dbReference>
<comment type="function">
    <text evidence="5">Responsible for synthesis of pseudouridine from uracil.</text>
</comment>
<evidence type="ECO:0000256" key="3">
    <source>
        <dbReference type="PIRSR" id="PIRSR606225-1"/>
    </source>
</evidence>
<keyword evidence="2 5" id="KW-0413">Isomerase</keyword>
<comment type="catalytic activity">
    <reaction evidence="5">
        <text>a uridine in RNA = a pseudouridine in RNA</text>
        <dbReference type="Rhea" id="RHEA:48348"/>
        <dbReference type="Rhea" id="RHEA-COMP:12068"/>
        <dbReference type="Rhea" id="RHEA-COMP:12069"/>
        <dbReference type="ChEBI" id="CHEBI:65314"/>
        <dbReference type="ChEBI" id="CHEBI:65315"/>
    </reaction>
</comment>
<dbReference type="InterPro" id="IPR020103">
    <property type="entry name" value="PsdUridine_synth_cat_dom_sf"/>
</dbReference>
<dbReference type="SUPFAM" id="SSF55120">
    <property type="entry name" value="Pseudouridine synthase"/>
    <property type="match status" value="1"/>
</dbReference>
<dbReference type="Gene3D" id="3.10.290.10">
    <property type="entry name" value="RNA-binding S4 domain"/>
    <property type="match status" value="1"/>
</dbReference>
<dbReference type="InterPro" id="IPR002942">
    <property type="entry name" value="S4_RNA-bd"/>
</dbReference>
<evidence type="ECO:0000259" key="6">
    <source>
        <dbReference type="SMART" id="SM00363"/>
    </source>
</evidence>
<name>A0AAU8GXQ9_9BACT</name>
<dbReference type="Pfam" id="PF00849">
    <property type="entry name" value="PseudoU_synth_2"/>
    <property type="match status" value="1"/>
</dbReference>
<sequence length="311" mass="35329">MNLTFQIDNISEGKRLDVFVSEKLNLSRTKAQEAIEKGFVKVNNFLKSKSYKLRLNDLVEVCSEIFAETQENKELIPQNIPIDVIYKDNYLIVLSKPANMVVYPCTGHKDGTLLNALAYHVKKLASAGAPLRPGVVHRLDKDTSGVIVIALDDKAYYGLVEAFKRRQVNKEYIALVSGELKGSGKITLPIGRAVYDRKKMSTRTKKAKEAITEWEVLRNFKNYTLVKVRIITGRTHQIRVHFSAIGHPVLGDRAYGRKTYIELGKKKLPITRQMLHAWKIKFTHPITGETLQFESPLPNDMMEIIDLMESS</sequence>
<reference evidence="7" key="1">
    <citation type="submission" date="2024-01" db="EMBL/GenBank/DDBJ databases">
        <title>The first autotrophic representatives of the genus Thermodesulfovibrio.</title>
        <authorList>
            <person name="Maltseva A.I."/>
            <person name="Elcheninov A.G."/>
            <person name="Kublanov I.V."/>
            <person name="Lebedinsky A.V."/>
            <person name="Frolov E.N."/>
        </authorList>
    </citation>
    <scope>NUCLEOTIDE SEQUENCE</scope>
    <source>
        <strain evidence="7">3907-1M</strain>
    </source>
</reference>
<dbReference type="KEGG" id="taut:V4D30_03070"/>
<dbReference type="AlphaFoldDB" id="A0AAU8GXQ9"/>
<accession>A0AAU8GXQ9</accession>
<evidence type="ECO:0000256" key="5">
    <source>
        <dbReference type="RuleBase" id="RU362028"/>
    </source>
</evidence>
<dbReference type="GO" id="GO:0120159">
    <property type="term" value="F:rRNA pseudouridine synthase activity"/>
    <property type="evidence" value="ECO:0007669"/>
    <property type="project" value="UniProtKB-ARBA"/>
</dbReference>
<dbReference type="NCBIfam" id="TIGR00005">
    <property type="entry name" value="rluA_subfam"/>
    <property type="match status" value="1"/>
</dbReference>
<dbReference type="Gene3D" id="3.30.2350.10">
    <property type="entry name" value="Pseudouridine synthase"/>
    <property type="match status" value="1"/>
</dbReference>
<dbReference type="PROSITE" id="PS01129">
    <property type="entry name" value="PSI_RLU"/>
    <property type="match status" value="1"/>
</dbReference>
<dbReference type="EC" id="5.4.99.-" evidence="5"/>
<comment type="similarity">
    <text evidence="1 5">Belongs to the pseudouridine synthase RluA family.</text>
</comment>
<dbReference type="PANTHER" id="PTHR21600">
    <property type="entry name" value="MITOCHONDRIAL RNA PSEUDOURIDINE SYNTHASE"/>
    <property type="match status" value="1"/>
</dbReference>
<dbReference type="InterPro" id="IPR006224">
    <property type="entry name" value="PsdUridine_synth_RluA-like_CS"/>
</dbReference>
<evidence type="ECO:0000256" key="2">
    <source>
        <dbReference type="ARBA" id="ARBA00023235"/>
    </source>
</evidence>
<dbReference type="CDD" id="cd02869">
    <property type="entry name" value="PseudoU_synth_RluA_like"/>
    <property type="match status" value="1"/>
</dbReference>
<gene>
    <name evidence="7" type="ORF">V4D30_03070</name>
</gene>
<dbReference type="GO" id="GO:0003723">
    <property type="term" value="F:RNA binding"/>
    <property type="evidence" value="ECO:0007669"/>
    <property type="project" value="UniProtKB-KW"/>
</dbReference>
<dbReference type="SUPFAM" id="SSF55174">
    <property type="entry name" value="Alpha-L RNA-binding motif"/>
    <property type="match status" value="1"/>
</dbReference>
<dbReference type="InterPro" id="IPR006225">
    <property type="entry name" value="PsdUridine_synth_RluC/D"/>
</dbReference>
<protein>
    <recommendedName>
        <fullName evidence="5">Pseudouridine synthase</fullName>
        <ecNumber evidence="5">5.4.99.-</ecNumber>
    </recommendedName>
</protein>
<proteinExistence type="inferred from homology"/>
<dbReference type="InterPro" id="IPR036986">
    <property type="entry name" value="S4_RNA-bd_sf"/>
</dbReference>
<dbReference type="CDD" id="cd00165">
    <property type="entry name" value="S4"/>
    <property type="match status" value="1"/>
</dbReference>
<dbReference type="InterPro" id="IPR050188">
    <property type="entry name" value="RluA_PseudoU_synthase"/>
</dbReference>
<dbReference type="RefSeq" id="WP_353684787.1">
    <property type="nucleotide sequence ID" value="NZ_CP144373.1"/>
</dbReference>
<keyword evidence="4" id="KW-0694">RNA-binding</keyword>
<feature type="active site" evidence="3">
    <location>
        <position position="140"/>
    </location>
</feature>
<evidence type="ECO:0000256" key="4">
    <source>
        <dbReference type="PROSITE-ProRule" id="PRU00182"/>
    </source>
</evidence>
<feature type="domain" description="RNA-binding S4" evidence="6">
    <location>
        <begin position="14"/>
        <end position="81"/>
    </location>
</feature>
<evidence type="ECO:0000313" key="7">
    <source>
        <dbReference type="EMBL" id="XCH47264.1"/>
    </source>
</evidence>
<dbReference type="SMART" id="SM00363">
    <property type="entry name" value="S4"/>
    <property type="match status" value="1"/>
</dbReference>
<dbReference type="EMBL" id="CP144373">
    <property type="protein sequence ID" value="XCH47264.1"/>
    <property type="molecule type" value="Genomic_DNA"/>
</dbReference>
<dbReference type="Pfam" id="PF01479">
    <property type="entry name" value="S4"/>
    <property type="match status" value="1"/>
</dbReference>
<dbReference type="PANTHER" id="PTHR21600:SF44">
    <property type="entry name" value="RIBOSOMAL LARGE SUBUNIT PSEUDOURIDINE SYNTHASE D"/>
    <property type="match status" value="1"/>
</dbReference>
<dbReference type="InterPro" id="IPR006145">
    <property type="entry name" value="PsdUridine_synth_RsuA/RluA"/>
</dbReference>
<evidence type="ECO:0000256" key="1">
    <source>
        <dbReference type="ARBA" id="ARBA00010876"/>
    </source>
</evidence>
<organism evidence="7">
    <name type="scientific">Thermodesulfovibrio autotrophicus</name>
    <dbReference type="NCBI Taxonomy" id="3118333"/>
    <lineage>
        <taxon>Bacteria</taxon>
        <taxon>Pseudomonadati</taxon>
        <taxon>Nitrospirota</taxon>
        <taxon>Thermodesulfovibrionia</taxon>
        <taxon>Thermodesulfovibrionales</taxon>
        <taxon>Thermodesulfovibrionaceae</taxon>
        <taxon>Thermodesulfovibrio</taxon>
    </lineage>
</organism>
<dbReference type="GO" id="GO:0000455">
    <property type="term" value="P:enzyme-directed rRNA pseudouridine synthesis"/>
    <property type="evidence" value="ECO:0007669"/>
    <property type="project" value="UniProtKB-ARBA"/>
</dbReference>